<feature type="region of interest" description="Disordered" evidence="6">
    <location>
        <begin position="514"/>
        <end position="560"/>
    </location>
</feature>
<sequence length="1123" mass="130686">MQVSAPNNIKIYNLSSGKSLPEWLSERKRRSLSKNVDIRRRIELIQDFDMPGISTSIRVSKDEQYILATGIYKPRVKCFDVHNLALKFERCFDSEIITFETISDDYSKIVFLQCDRSIEFHAAHGKYYKLRVPNFGRDLKYHYPSCDVFIVGDSNKIYRINLERGQFLQSFETEATSINKCEINPLHHLLTVGTQEGKIEAWDPRVRNKVGILDCALHCITQEKLETVPSITTLKFQGGLNLGVGTSTGHVLIYDIRSNKPFLVKDHMYGLPIKCIDFHQKMDLVYSMDSSIVKIWKKDSGKLYTSIEASQHNFNDLSVIPNSGMLLTANESVKMQVYYIPSLGPAPYWCSFLDNLTEELEELNYDIIYDDYKFVTDKELDELNLSHLKGTNLLRAYMHGYFMDIRLYKKARDVMKPFEFEEYKKKRIRDKIKEEAVNRVQIQKLPNVNQELALKLMENTNIKNKKKQTSSNLLKDERFKALFNNPDFQVDKNSEEYALLNPVVSQLIKNKAKKLKRQLPNEEEDEQEDKIYEDKSKGNSSDESFIHDSSDNDSSDDEKQWVKEVQKNYRLIKKNEREREQQNEDNINLIPKYELKIDKIKNQLKFEDGGPQKKKQNKATFGARLENEETHNIKVSGSRGSKEMTFVIRKVDCNNKYKNDTNLPQQNREEYTEIFVPSILTSITTFQSTDQVDEITEDYENFISTSAVLHYCKHKILRPYLRLLGVMGLRPTNSDDHFLRCSILSNLHTIQVTIFICIGYILQYMACFRRDRGFCYKIFLEQNGPDNEQQTQEPSCYGNVIFSYLIPSILHLVAYLYTIYLFRVKENEQLQNLMERAFLLSSNPINHGNQKRLVHILWLFIALSIVWIIMALVTVNIQMAERNIVFQWMENSPYQVKIMLKVFLIICTLWHDMVQGTIITSYCLQGQLLMSHLYFLRGKLLQHVLLPIDWMRDIDEFKKLLKYFNDELGPAVCIYTIVNLSWAVAGIIWLFQYYVNNGDSNHVTYVSAMNVVLWILISIAPFIQDILPSDGISVYVRMRYSCTAARLTNACSMIRAVGHEIRIRPFVYQTTPGEDLDSILLYTSSLKMCAKLFKIPIKSRYLCLLLTIGSISILTLGQCEFFS</sequence>
<comment type="similarity">
    <text evidence="2">Belongs to the WD repeat NOL10/ENP2 family.</text>
</comment>
<evidence type="ECO:0000256" key="7">
    <source>
        <dbReference type="SAM" id="Phobius"/>
    </source>
</evidence>
<feature type="domain" description="Nucleolar protein 10-like second" evidence="9">
    <location>
        <begin position="368"/>
        <end position="415"/>
    </location>
</feature>
<feature type="domain" description="NUC153" evidence="8">
    <location>
        <begin position="476"/>
        <end position="503"/>
    </location>
</feature>
<dbReference type="Pfam" id="PF23097">
    <property type="entry name" value="NOL10_2nd"/>
    <property type="match status" value="1"/>
</dbReference>
<keyword evidence="12" id="KW-1185">Reference proteome</keyword>
<dbReference type="Pfam" id="PF08159">
    <property type="entry name" value="NUC153"/>
    <property type="match status" value="1"/>
</dbReference>
<proteinExistence type="inferred from homology"/>
<organism evidence="11 12">
    <name type="scientific">Acromyrmex insinuator</name>
    <dbReference type="NCBI Taxonomy" id="230686"/>
    <lineage>
        <taxon>Eukaryota</taxon>
        <taxon>Metazoa</taxon>
        <taxon>Ecdysozoa</taxon>
        <taxon>Arthropoda</taxon>
        <taxon>Hexapoda</taxon>
        <taxon>Insecta</taxon>
        <taxon>Pterygota</taxon>
        <taxon>Neoptera</taxon>
        <taxon>Endopterygota</taxon>
        <taxon>Hymenoptera</taxon>
        <taxon>Apocrita</taxon>
        <taxon>Aculeata</taxon>
        <taxon>Formicoidea</taxon>
        <taxon>Formicidae</taxon>
        <taxon>Myrmicinae</taxon>
        <taxon>Acromyrmex</taxon>
    </lineage>
</organism>
<dbReference type="FunFam" id="2.130.10.10:FF:001909">
    <property type="entry name" value="WD repeat, SAM and U-box domain-containing protein"/>
    <property type="match status" value="1"/>
</dbReference>
<dbReference type="Gene3D" id="2.130.10.10">
    <property type="entry name" value="YVTN repeat-like/Quinoprotein amine dehydrogenase"/>
    <property type="match status" value="2"/>
</dbReference>
<evidence type="ECO:0000256" key="4">
    <source>
        <dbReference type="ARBA" id="ARBA00022737"/>
    </source>
</evidence>
<name>A0A836JH20_9HYME</name>
<reference evidence="11" key="1">
    <citation type="submission" date="2020-02" db="EMBL/GenBank/DDBJ databases">
        <title>Relaxed selection underlies rapid genomic changes in the transitions from sociality to social parasitism in ants.</title>
        <authorList>
            <person name="Bi X."/>
        </authorList>
    </citation>
    <scope>NUCLEOTIDE SEQUENCE</scope>
    <source>
        <strain evidence="11">BGI-DK2013a</strain>
        <tissue evidence="11">Whole body</tissue>
    </source>
</reference>
<evidence type="ECO:0000256" key="1">
    <source>
        <dbReference type="ARBA" id="ARBA00004604"/>
    </source>
</evidence>
<dbReference type="InterPro" id="IPR036322">
    <property type="entry name" value="WD40_repeat_dom_sf"/>
</dbReference>
<feature type="region of interest" description="Disordered" evidence="6">
    <location>
        <begin position="606"/>
        <end position="638"/>
    </location>
</feature>
<keyword evidence="3" id="KW-0853">WD repeat</keyword>
<evidence type="ECO:0000313" key="12">
    <source>
        <dbReference type="Proteomes" id="UP000667349"/>
    </source>
</evidence>
<dbReference type="GO" id="GO:0032040">
    <property type="term" value="C:small-subunit processome"/>
    <property type="evidence" value="ECO:0007669"/>
    <property type="project" value="TreeGrafter"/>
</dbReference>
<dbReference type="InterPro" id="IPR015943">
    <property type="entry name" value="WD40/YVTN_repeat-like_dom_sf"/>
</dbReference>
<keyword evidence="4" id="KW-0677">Repeat</keyword>
<accession>A0A836JH20</accession>
<gene>
    <name evidence="11" type="primary">Nol10</name>
    <name evidence="11" type="ORF">G6Z75_0010982</name>
</gene>
<keyword evidence="7" id="KW-0812">Transmembrane</keyword>
<evidence type="ECO:0000256" key="6">
    <source>
        <dbReference type="SAM" id="MobiDB-lite"/>
    </source>
</evidence>
<evidence type="ECO:0000256" key="2">
    <source>
        <dbReference type="ARBA" id="ARBA00005264"/>
    </source>
</evidence>
<feature type="non-terminal residue" evidence="11">
    <location>
        <position position="1123"/>
    </location>
</feature>
<dbReference type="InterPro" id="IPR040382">
    <property type="entry name" value="NOL10/Enp2"/>
</dbReference>
<dbReference type="AlphaFoldDB" id="A0A836JH20"/>
<dbReference type="PANTHER" id="PTHR14927">
    <property type="entry name" value="NUCLEOLAR PROTEIN 10"/>
    <property type="match status" value="1"/>
</dbReference>
<feature type="transmembrane region" description="Helical" evidence="7">
    <location>
        <begin position="801"/>
        <end position="822"/>
    </location>
</feature>
<evidence type="ECO:0000313" key="11">
    <source>
        <dbReference type="EMBL" id="KAG5306590.1"/>
    </source>
</evidence>
<feature type="domain" description="Nucleolar protein 10-like N-terminal" evidence="10">
    <location>
        <begin position="1"/>
        <end position="363"/>
    </location>
</feature>
<evidence type="ECO:0000259" key="10">
    <source>
        <dbReference type="Pfam" id="PF23098"/>
    </source>
</evidence>
<protein>
    <submittedName>
        <fullName evidence="11">NOL10 protein</fullName>
    </submittedName>
</protein>
<dbReference type="GO" id="GO:0000462">
    <property type="term" value="P:maturation of SSU-rRNA from tricistronic rRNA transcript (SSU-rRNA, 5.8S rRNA, LSU-rRNA)"/>
    <property type="evidence" value="ECO:0007669"/>
    <property type="project" value="TreeGrafter"/>
</dbReference>
<evidence type="ECO:0000256" key="3">
    <source>
        <dbReference type="ARBA" id="ARBA00022574"/>
    </source>
</evidence>
<comment type="caution">
    <text evidence="11">The sequence shown here is derived from an EMBL/GenBank/DDBJ whole genome shotgun (WGS) entry which is preliminary data.</text>
</comment>
<dbReference type="SUPFAM" id="SSF50978">
    <property type="entry name" value="WD40 repeat-like"/>
    <property type="match status" value="1"/>
</dbReference>
<evidence type="ECO:0000256" key="5">
    <source>
        <dbReference type="ARBA" id="ARBA00023242"/>
    </source>
</evidence>
<dbReference type="InterPro" id="IPR056551">
    <property type="entry name" value="Beta-prop_NOL10_N"/>
</dbReference>
<comment type="subcellular location">
    <subcellularLocation>
        <location evidence="1">Nucleus</location>
        <location evidence="1">Nucleolus</location>
    </subcellularLocation>
</comment>
<dbReference type="InterPro" id="IPR012580">
    <property type="entry name" value="NUC153"/>
</dbReference>
<dbReference type="Proteomes" id="UP000667349">
    <property type="component" value="Unassembled WGS sequence"/>
</dbReference>
<keyword evidence="7" id="KW-0472">Membrane</keyword>
<dbReference type="PANTHER" id="PTHR14927:SF0">
    <property type="entry name" value="NUCLEOLAR PROTEIN 10"/>
    <property type="match status" value="1"/>
</dbReference>
<evidence type="ECO:0000259" key="8">
    <source>
        <dbReference type="Pfam" id="PF08159"/>
    </source>
</evidence>
<dbReference type="InterPro" id="IPR056550">
    <property type="entry name" value="NOL10_2nd"/>
</dbReference>
<feature type="transmembrane region" description="Helical" evidence="7">
    <location>
        <begin position="968"/>
        <end position="991"/>
    </location>
</feature>
<feature type="transmembrane region" description="Helical" evidence="7">
    <location>
        <begin position="898"/>
        <end position="924"/>
    </location>
</feature>
<dbReference type="GO" id="GO:0030686">
    <property type="term" value="C:90S preribosome"/>
    <property type="evidence" value="ECO:0007669"/>
    <property type="project" value="TreeGrafter"/>
</dbReference>
<keyword evidence="5" id="KW-0539">Nucleus</keyword>
<dbReference type="Pfam" id="PF23098">
    <property type="entry name" value="Beta-prop_NOL10_N"/>
    <property type="match status" value="1"/>
</dbReference>
<keyword evidence="7" id="KW-1133">Transmembrane helix</keyword>
<dbReference type="EMBL" id="JAANHZ010000820">
    <property type="protein sequence ID" value="KAG5306590.1"/>
    <property type="molecule type" value="Genomic_DNA"/>
</dbReference>
<feature type="non-terminal residue" evidence="11">
    <location>
        <position position="1"/>
    </location>
</feature>
<feature type="transmembrane region" description="Helical" evidence="7">
    <location>
        <begin position="856"/>
        <end position="878"/>
    </location>
</feature>
<feature type="transmembrane region" description="Helical" evidence="7">
    <location>
        <begin position="1003"/>
        <end position="1023"/>
    </location>
</feature>
<evidence type="ECO:0000259" key="9">
    <source>
        <dbReference type="Pfam" id="PF23097"/>
    </source>
</evidence>